<dbReference type="SMART" id="SM01065">
    <property type="entry name" value="CBM_2"/>
    <property type="match status" value="1"/>
</dbReference>
<evidence type="ECO:0000313" key="3">
    <source>
        <dbReference type="Proteomes" id="UP000626109"/>
    </source>
</evidence>
<dbReference type="GO" id="GO:2001070">
    <property type="term" value="F:starch binding"/>
    <property type="evidence" value="ECO:0007669"/>
    <property type="project" value="InterPro"/>
</dbReference>
<dbReference type="Gene3D" id="2.60.40.10">
    <property type="entry name" value="Immunoglobulins"/>
    <property type="match status" value="1"/>
</dbReference>
<accession>A0A813H9C0</accession>
<dbReference type="PANTHER" id="PTHR15048:SF0">
    <property type="entry name" value="STARCH-BINDING DOMAIN-CONTAINING PROTEIN 1"/>
    <property type="match status" value="1"/>
</dbReference>
<reference evidence="2" key="1">
    <citation type="submission" date="2021-02" db="EMBL/GenBank/DDBJ databases">
        <authorList>
            <person name="Dougan E. K."/>
            <person name="Rhodes N."/>
            <person name="Thang M."/>
            <person name="Chan C."/>
        </authorList>
    </citation>
    <scope>NUCLEOTIDE SEQUENCE</scope>
</reference>
<dbReference type="SUPFAM" id="SSF49452">
    <property type="entry name" value="Starch-binding domain-like"/>
    <property type="match status" value="1"/>
</dbReference>
<feature type="domain" description="CBM20" evidence="1">
    <location>
        <begin position="73"/>
        <end position="173"/>
    </location>
</feature>
<name>A0A813H9C0_POLGL</name>
<comment type="caution">
    <text evidence="2">The sequence shown here is derived from an EMBL/GenBank/DDBJ whole genome shotgun (WGS) entry which is preliminary data.</text>
</comment>
<dbReference type="PROSITE" id="PS51166">
    <property type="entry name" value="CBM20"/>
    <property type="match status" value="1"/>
</dbReference>
<dbReference type="InterPro" id="IPR013783">
    <property type="entry name" value="Ig-like_fold"/>
</dbReference>
<evidence type="ECO:0000259" key="1">
    <source>
        <dbReference type="PROSITE" id="PS51166"/>
    </source>
</evidence>
<dbReference type="InterPro" id="IPR013784">
    <property type="entry name" value="Carb-bd-like_fold"/>
</dbReference>
<gene>
    <name evidence="2" type="ORF">PGLA2088_LOCUS1471</name>
</gene>
<dbReference type="InterPro" id="IPR002044">
    <property type="entry name" value="CBM20"/>
</dbReference>
<protein>
    <recommendedName>
        <fullName evidence="1">CBM20 domain-containing protein</fullName>
    </recommendedName>
</protein>
<feature type="non-terminal residue" evidence="2">
    <location>
        <position position="174"/>
    </location>
</feature>
<dbReference type="CDD" id="cd05467">
    <property type="entry name" value="CBM20"/>
    <property type="match status" value="1"/>
</dbReference>
<dbReference type="EMBL" id="CAJNNW010001132">
    <property type="protein sequence ID" value="CAE8634694.1"/>
    <property type="molecule type" value="Genomic_DNA"/>
</dbReference>
<evidence type="ECO:0000313" key="2">
    <source>
        <dbReference type="EMBL" id="CAE8634694.1"/>
    </source>
</evidence>
<sequence>DGRAALQEDISRRYREKYLLALHKRQVRLYESAWEECIRREQLSQTSKQRWHPLNRSFRSQLCSSRPDQREQHTVPAYADVGFSVKYDTFPGQDLCLAGTCPELGEWDVSRSAGMAWSEGNVWLAKVTLPRDIKVEYKYVVRLGGLGEIWEPGNNHFFEVNESSRLRGDQWGAG</sequence>
<organism evidence="2 3">
    <name type="scientific">Polarella glacialis</name>
    <name type="common">Dinoflagellate</name>
    <dbReference type="NCBI Taxonomy" id="89957"/>
    <lineage>
        <taxon>Eukaryota</taxon>
        <taxon>Sar</taxon>
        <taxon>Alveolata</taxon>
        <taxon>Dinophyceae</taxon>
        <taxon>Suessiales</taxon>
        <taxon>Suessiaceae</taxon>
        <taxon>Polarella</taxon>
    </lineage>
</organism>
<dbReference type="Pfam" id="PF00686">
    <property type="entry name" value="CBM_20"/>
    <property type="match status" value="1"/>
</dbReference>
<dbReference type="GO" id="GO:0016020">
    <property type="term" value="C:membrane"/>
    <property type="evidence" value="ECO:0007669"/>
    <property type="project" value="TreeGrafter"/>
</dbReference>
<proteinExistence type="predicted"/>
<dbReference type="Proteomes" id="UP000626109">
    <property type="component" value="Unassembled WGS sequence"/>
</dbReference>
<dbReference type="PANTHER" id="PTHR15048">
    <property type="entry name" value="STARCH-BINDING DOMAIN-CONTAINING PROTEIN 1"/>
    <property type="match status" value="1"/>
</dbReference>
<dbReference type="AlphaFoldDB" id="A0A813H9C0"/>